<dbReference type="SUPFAM" id="SSF46785">
    <property type="entry name" value="Winged helix' DNA-binding domain"/>
    <property type="match status" value="1"/>
</dbReference>
<feature type="region of interest" description="Disordered" evidence="5">
    <location>
        <begin position="573"/>
        <end position="593"/>
    </location>
</feature>
<evidence type="ECO:0000313" key="7">
    <source>
        <dbReference type="EMBL" id="QLQ79987.1"/>
    </source>
</evidence>
<protein>
    <recommendedName>
        <fullName evidence="3">Vacuolar membrane-associated protein IML1</fullName>
    </recommendedName>
    <alternativeName>
        <fullName evidence="4">Vacuolar membrane-associated protein iml1</fullName>
    </alternativeName>
</protein>
<accession>A0A7H9HTF1</accession>
<evidence type="ECO:0000256" key="5">
    <source>
        <dbReference type="SAM" id="MobiDB-lite"/>
    </source>
</evidence>
<keyword evidence="8" id="KW-1185">Reference proteome</keyword>
<dbReference type="GO" id="GO:0005774">
    <property type="term" value="C:vacuolar membrane"/>
    <property type="evidence" value="ECO:0007669"/>
    <property type="project" value="UniProtKB-SubCell"/>
</dbReference>
<dbReference type="PANTHER" id="PTHR13179:SF8">
    <property type="entry name" value="GATOR COMPLEX PROTEIN DEPDC5"/>
    <property type="match status" value="1"/>
</dbReference>
<reference evidence="7 8" key="1">
    <citation type="submission" date="2020-06" db="EMBL/GenBank/DDBJ databases">
        <title>The yeast mating-type switching endonuclease HO is a domesticated member of an unorthodox homing genetic element family.</title>
        <authorList>
            <person name="Coughlan A.Y."/>
            <person name="Lombardi L."/>
            <person name="Braun-Galleani S."/>
            <person name="Martos A.R."/>
            <person name="Galeote V."/>
            <person name="Bigey F."/>
            <person name="Dequin S."/>
            <person name="Byrne K.P."/>
            <person name="Wolfe K.H."/>
        </authorList>
    </citation>
    <scope>NUCLEOTIDE SEQUENCE [LARGE SCALE GENOMIC DNA]</scope>
    <source>
        <strain evidence="7 8">CBS2947</strain>
    </source>
</reference>
<feature type="region of interest" description="Disordered" evidence="5">
    <location>
        <begin position="699"/>
        <end position="788"/>
    </location>
</feature>
<dbReference type="PANTHER" id="PTHR13179">
    <property type="entry name" value="DEP DOMAIN CONTAINING PROTEIN 5"/>
    <property type="match status" value="1"/>
</dbReference>
<dbReference type="Pfam" id="PF12257">
    <property type="entry name" value="IML1"/>
    <property type="match status" value="1"/>
</dbReference>
<dbReference type="InterPro" id="IPR027244">
    <property type="entry name" value="IML1"/>
</dbReference>
<dbReference type="Pfam" id="PF19418">
    <property type="entry name" value="DEPDC5_CTD"/>
    <property type="match status" value="1"/>
</dbReference>
<evidence type="ECO:0000256" key="3">
    <source>
        <dbReference type="ARBA" id="ARBA00018529"/>
    </source>
</evidence>
<name>A0A7H9HTF1_9SACH</name>
<feature type="domain" description="DEP" evidence="6">
    <location>
        <begin position="1139"/>
        <end position="1214"/>
    </location>
</feature>
<gene>
    <name evidence="7" type="ORF">HG537_0C06360</name>
</gene>
<dbReference type="Pfam" id="PF00610">
    <property type="entry name" value="DEP"/>
    <property type="match status" value="1"/>
</dbReference>
<dbReference type="CDD" id="cd04449">
    <property type="entry name" value="DEP_DEPDC5-like"/>
    <property type="match status" value="1"/>
</dbReference>
<dbReference type="OrthoDB" id="39497at2759"/>
<feature type="region of interest" description="Disordered" evidence="5">
    <location>
        <begin position="1"/>
        <end position="99"/>
    </location>
</feature>
<dbReference type="GO" id="GO:1990130">
    <property type="term" value="C:GATOR1 complex"/>
    <property type="evidence" value="ECO:0007669"/>
    <property type="project" value="TreeGrafter"/>
</dbReference>
<evidence type="ECO:0000256" key="1">
    <source>
        <dbReference type="ARBA" id="ARBA00004148"/>
    </source>
</evidence>
<comment type="similarity">
    <text evidence="2">Belongs to the IML1 family.</text>
</comment>
<feature type="compositionally biased region" description="Polar residues" evidence="5">
    <location>
        <begin position="17"/>
        <end position="56"/>
    </location>
</feature>
<evidence type="ECO:0000259" key="6">
    <source>
        <dbReference type="PROSITE" id="PS50186"/>
    </source>
</evidence>
<organism evidence="7 8">
    <name type="scientific">Torulaspora globosa</name>
    <dbReference type="NCBI Taxonomy" id="48254"/>
    <lineage>
        <taxon>Eukaryota</taxon>
        <taxon>Fungi</taxon>
        <taxon>Dikarya</taxon>
        <taxon>Ascomycota</taxon>
        <taxon>Saccharomycotina</taxon>
        <taxon>Saccharomycetes</taxon>
        <taxon>Saccharomycetales</taxon>
        <taxon>Saccharomycetaceae</taxon>
        <taxon>Torulaspora</taxon>
    </lineage>
</organism>
<feature type="compositionally biased region" description="Polar residues" evidence="5">
    <location>
        <begin position="708"/>
        <end position="722"/>
    </location>
</feature>
<dbReference type="InterPro" id="IPR045838">
    <property type="entry name" value="DEPDC5_CTD"/>
</dbReference>
<dbReference type="Proteomes" id="UP000510647">
    <property type="component" value="Chromosome 3"/>
</dbReference>
<dbReference type="InterPro" id="IPR036390">
    <property type="entry name" value="WH_DNA-bd_sf"/>
</dbReference>
<dbReference type="GO" id="GO:1904262">
    <property type="term" value="P:negative regulation of TORC1 signaling"/>
    <property type="evidence" value="ECO:0007669"/>
    <property type="project" value="TreeGrafter"/>
</dbReference>
<evidence type="ECO:0000313" key="8">
    <source>
        <dbReference type="Proteomes" id="UP000510647"/>
    </source>
</evidence>
<dbReference type="GO" id="GO:0005096">
    <property type="term" value="F:GTPase activator activity"/>
    <property type="evidence" value="ECO:0007669"/>
    <property type="project" value="InterPro"/>
</dbReference>
<proteinExistence type="inferred from homology"/>
<sequence>MPRDGPMFTSLRGKSQRPLSSTTSEVGRSNNLTNANSIQLSAGNLTVGTSQKSRQYGNDRTDVSRSAGASAMQKPSASKAEATALDKSPVPEPDTGGYEQDRAILKPLELVYHEPRYSSDLVMINLSDLPEISEGDICELRTYHKVPGPHGRKIYFVAKDFDSETKRRIKSPQVSVLSGQLQSLLDLPARSKVWVRSKQKAKCEADLVELNVKDCLLNRGDMWCFSSQLVGSCVFSSQRLTFLNSIRATVRGVYREGKKILSGYIGEKTRVVFRSESARLIFLIQITDEMWNFEESGEQLFQKMVNSLFPKIFKRWKDIDTHHSITIAFASSVDFSDVPFKELKPGEILKNTKDFFRIVVDQVHVIHWVEIMETLRREFMRLTKEILNVKTEEKHSVIQGRFSPVIKSNILELVNFATTILTDPFRQPDLRHTTTHVIIISPGSGLYDVDYDLLKLTGKKLLSLEMNMDLICLSRAPLHVVPLFRYLDYDRKIHHCSPTWLSIFYWNDSSEGWYPRCKIYDLQMMGLTENDVMQDVHVEGLQVKRDIKTIKQLMESYDNSVFHCKVPKIDPADNYSMRAPGKKQSESNNRSRANTSFEWNAPKVADAVLEEVQKTKVLASLYRVANDRDAHTTDKDKALSPLESRGQTAVDTLKGITRKTSVKDFTHKIVYRFMPGWDRDPAKENSSLRLPPATVKVSKLSDGDLNEESMTQTSTNVSSPTIVKNLDVLNQRDRPRDISPAYNHSMRESVSTLSSQKENDPKPPLLNEGKANSGSRGTEGDSIEPIDSNWIEIRNPSVPVSNELAGQMLPPRWNDVLPRYVSKKYSKWRSFTTPADLPITISSFPSKKDFENNFILRNHSVMLNPDQESSSRNYKHLLRDLVYMRLVTGFQICVGKQAKSVELSENQDNTENPIAKYIGDEWSSIKIYMMMDSEIHRLSCGIDGVIDVQRYIRKNEENPYERVATYIPLVKTRYETAYRSAEIDPLHATRSSFNWNQIDQVIAGYGDCGFNKKSYGFRSKLVVLPTDLPSKTFSSVINGRSETLTPEEIRLEGLRRLISSINRIKQRTTKEKNSYNTKNDEIQQEIKFYTGSLFDFINEQKESLERSALNYKDSIFADDKTQIKKDVDLDTLSQKMQLGSNPLPLFNRKWHWKKHQNSFIGAEMVNWLITNFGDINTREEAVEYGQSLMEKGLFVHVLNKHGFLDGHYFYQLSPEYVVDLKKLEKVTSEDKPIIAGKRSKKGDSISISSESNTGAFSMTLSGTNSHISQDSVSVSELKDSTDAKKPTVMLSSSVVINVDVANKSYKPEICTVHYDKVHNPEHCFHIRLEWLTTTPKLLDDLVGNWSRLCERYGLRLTEIPWKELCAIPSINPFHSFVDIKLAINPWEDPEFKDIEVLRTSKFYYHMYLLKASGFLLDNRASAFLQESECEFEIVYSWGTPEFKYAQYIHNTGAYIAEIRSNGNLFLAPNNIYLSRVNPGNVVGKSQTSPQYALDAQRVMLDFRETCTDYEKLRTILLDAKDNWFKDQLYEDF</sequence>
<evidence type="ECO:0000256" key="2">
    <source>
        <dbReference type="ARBA" id="ARBA00005643"/>
    </source>
</evidence>
<dbReference type="InterPro" id="IPR048255">
    <property type="entry name" value="IML1_N"/>
</dbReference>
<dbReference type="InterPro" id="IPR036388">
    <property type="entry name" value="WH-like_DNA-bd_sf"/>
</dbReference>
<dbReference type="SMART" id="SM00049">
    <property type="entry name" value="DEP"/>
    <property type="match status" value="1"/>
</dbReference>
<dbReference type="Gene3D" id="1.10.10.10">
    <property type="entry name" value="Winged helix-like DNA-binding domain superfamily/Winged helix DNA-binding domain"/>
    <property type="match status" value="1"/>
</dbReference>
<dbReference type="GO" id="GO:0035556">
    <property type="term" value="P:intracellular signal transduction"/>
    <property type="evidence" value="ECO:0007669"/>
    <property type="project" value="InterPro"/>
</dbReference>
<dbReference type="PROSITE" id="PS50186">
    <property type="entry name" value="DEP"/>
    <property type="match status" value="1"/>
</dbReference>
<comment type="subcellular location">
    <subcellularLocation>
        <location evidence="1">Vacuole membrane</location>
        <topology evidence="1">Peripheral membrane protein</topology>
    </subcellularLocation>
</comment>
<dbReference type="InterPro" id="IPR000591">
    <property type="entry name" value="DEP_dom"/>
</dbReference>
<dbReference type="EMBL" id="CP059269">
    <property type="protein sequence ID" value="QLQ79987.1"/>
    <property type="molecule type" value="Genomic_DNA"/>
</dbReference>
<dbReference type="GO" id="GO:0010508">
    <property type="term" value="P:positive regulation of autophagy"/>
    <property type="evidence" value="ECO:0007669"/>
    <property type="project" value="TreeGrafter"/>
</dbReference>
<evidence type="ECO:0000256" key="4">
    <source>
        <dbReference type="ARBA" id="ARBA00021881"/>
    </source>
</evidence>